<proteinExistence type="predicted"/>
<evidence type="ECO:0000313" key="2">
    <source>
        <dbReference type="EMBL" id="CAG2068031.1"/>
    </source>
</evidence>
<comment type="caution">
    <text evidence="2">The sequence shown here is derived from an EMBL/GenBank/DDBJ whole genome shotgun (WGS) entry which is preliminary data.</text>
</comment>
<dbReference type="EMBL" id="CAJPIN010080189">
    <property type="protein sequence ID" value="CAG2068031.1"/>
    <property type="molecule type" value="Genomic_DNA"/>
</dbReference>
<feature type="region of interest" description="Disordered" evidence="1">
    <location>
        <begin position="84"/>
        <end position="108"/>
    </location>
</feature>
<protein>
    <submittedName>
        <fullName evidence="2">Uncharacterized protein</fullName>
    </submittedName>
</protein>
<evidence type="ECO:0000313" key="3">
    <source>
        <dbReference type="Proteomes" id="UP001153148"/>
    </source>
</evidence>
<evidence type="ECO:0000256" key="1">
    <source>
        <dbReference type="SAM" id="MobiDB-lite"/>
    </source>
</evidence>
<dbReference type="InterPro" id="IPR052213">
    <property type="entry name" value="PAR3"/>
</dbReference>
<keyword evidence="3" id="KW-1185">Reference proteome</keyword>
<dbReference type="PANTHER" id="PTHR16484:SF17">
    <property type="entry name" value="BAZOOKA, ISOFORM B"/>
    <property type="match status" value="1"/>
</dbReference>
<feature type="region of interest" description="Disordered" evidence="1">
    <location>
        <begin position="58"/>
        <end position="77"/>
    </location>
</feature>
<reference evidence="2" key="1">
    <citation type="submission" date="2021-03" db="EMBL/GenBank/DDBJ databases">
        <authorList>
            <person name="Tran Van P."/>
        </authorList>
    </citation>
    <scope>NUCLEOTIDE SEQUENCE</scope>
</reference>
<dbReference type="PANTHER" id="PTHR16484">
    <property type="entry name" value="PARTITIONING DEFECTIVE 3 RELATED"/>
    <property type="match status" value="1"/>
</dbReference>
<name>A0ABN7PLQ3_TIMPD</name>
<organism evidence="2 3">
    <name type="scientific">Timema podura</name>
    <name type="common">Walking stick</name>
    <dbReference type="NCBI Taxonomy" id="61482"/>
    <lineage>
        <taxon>Eukaryota</taxon>
        <taxon>Metazoa</taxon>
        <taxon>Ecdysozoa</taxon>
        <taxon>Arthropoda</taxon>
        <taxon>Hexapoda</taxon>
        <taxon>Insecta</taxon>
        <taxon>Pterygota</taxon>
        <taxon>Neoptera</taxon>
        <taxon>Polyneoptera</taxon>
        <taxon>Phasmatodea</taxon>
        <taxon>Timematodea</taxon>
        <taxon>Timematoidea</taxon>
        <taxon>Timematidae</taxon>
        <taxon>Timema</taxon>
    </lineage>
</organism>
<dbReference type="Proteomes" id="UP001153148">
    <property type="component" value="Unassembled WGS sequence"/>
</dbReference>
<accession>A0ABN7PLQ3</accession>
<gene>
    <name evidence="2" type="ORF">TPAB3V08_LOCUS14974</name>
</gene>
<sequence length="108" mass="11620">MQEDSDVAYSYRNAQGGVRAVRGRGCNESFRAAVDRSYEAPLAELRSRLEMETLAEEEGAIDTGMDNGDGFGPVRGCPRQSSLNAVLDGKTKGGKKKPGLFRGIGSMF</sequence>
<feature type="non-terminal residue" evidence="2">
    <location>
        <position position="108"/>
    </location>
</feature>